<keyword evidence="2" id="KW-0813">Transport</keyword>
<proteinExistence type="predicted"/>
<dbReference type="Proteomes" id="UP000054226">
    <property type="component" value="Unassembled WGS sequence"/>
</dbReference>
<evidence type="ECO:0000256" key="6">
    <source>
        <dbReference type="ARBA" id="ARBA00023136"/>
    </source>
</evidence>
<feature type="transmembrane region" description="Helical" evidence="8">
    <location>
        <begin position="107"/>
        <end position="129"/>
    </location>
</feature>
<evidence type="ECO:0000256" key="3">
    <source>
        <dbReference type="ARBA" id="ARBA00022475"/>
    </source>
</evidence>
<feature type="transmembrane region" description="Helical" evidence="8">
    <location>
        <begin position="58"/>
        <end position="75"/>
    </location>
</feature>
<gene>
    <name evidence="10" type="ORF">H074_07631</name>
</gene>
<evidence type="ECO:0000256" key="8">
    <source>
        <dbReference type="SAM" id="Phobius"/>
    </source>
</evidence>
<evidence type="ECO:0000259" key="9">
    <source>
        <dbReference type="PROSITE" id="PS50850"/>
    </source>
</evidence>
<organism evidence="10 11">
    <name type="scientific">Amycolatopsis decaplanina DSM 44594</name>
    <dbReference type="NCBI Taxonomy" id="1284240"/>
    <lineage>
        <taxon>Bacteria</taxon>
        <taxon>Bacillati</taxon>
        <taxon>Actinomycetota</taxon>
        <taxon>Actinomycetes</taxon>
        <taxon>Pseudonocardiales</taxon>
        <taxon>Pseudonocardiaceae</taxon>
        <taxon>Amycolatopsis</taxon>
    </lineage>
</organism>
<dbReference type="GO" id="GO:0022857">
    <property type="term" value="F:transmembrane transporter activity"/>
    <property type="evidence" value="ECO:0007669"/>
    <property type="project" value="InterPro"/>
</dbReference>
<keyword evidence="3" id="KW-1003">Cell membrane</keyword>
<dbReference type="CDD" id="cd17321">
    <property type="entry name" value="MFS_MMR_MDR_like"/>
    <property type="match status" value="1"/>
</dbReference>
<sequence length="485" mass="49615">MNTSTVTQPRLRPGWALLAVGIGVFLTSLDVVVVATALPSLQAELGAGLSELEWTINGYNLVFACLVLTGAALGDRFGRRRMYVLGLGLFAAASVLAAMSTSIDTLILARFAQGAAAAVAMPLSMSLLADNFPPEKRGAAMGIWGAIAGVGIAGGPVVGGFITEGLSWEWIFWMNVPFAVIAMVLAYGVLRESHGGRPRLDLGGLLLAGIGLFALTWAGVQAPTVGWGSWEVIGALIVGAVLMAAFVKWETRTSHPMIPLAYFRNRGFATANVVGFCQQISVIGTLFILAQLMQTGLGLDPLQTGLRLLVWTGMPFLVAPIAGSLADKFGTRPFMVAGMLLQTAGLAWIGAVSAPGIGYGQLIGPLIVSGVGISLCFPTMTTLALSSVPPGDTGTAAGANNAVKELGSVFGVAILGAVFAVYGSYESPASAIDGFRAALYVGAIGSIVGAIVAAFSPGKTVVGAPAPASDAGTPDPAHVERASGR</sequence>
<dbReference type="NCBIfam" id="TIGR00711">
    <property type="entry name" value="efflux_EmrB"/>
    <property type="match status" value="1"/>
</dbReference>
<dbReference type="PANTHER" id="PTHR42718">
    <property type="entry name" value="MAJOR FACILITATOR SUPERFAMILY MULTIDRUG TRANSPORTER MFSC"/>
    <property type="match status" value="1"/>
</dbReference>
<comment type="caution">
    <text evidence="10">The sequence shown here is derived from an EMBL/GenBank/DDBJ whole genome shotgun (WGS) entry which is preliminary data.</text>
</comment>
<dbReference type="InterPro" id="IPR020846">
    <property type="entry name" value="MFS_dom"/>
</dbReference>
<dbReference type="PATRIC" id="fig|1284240.4.peg.1542"/>
<feature type="transmembrane region" description="Helical" evidence="8">
    <location>
        <begin position="268"/>
        <end position="288"/>
    </location>
</feature>
<dbReference type="AlphaFoldDB" id="M2ZQZ2"/>
<feature type="transmembrane region" description="Helical" evidence="8">
    <location>
        <begin position="82"/>
        <end position="101"/>
    </location>
</feature>
<dbReference type="GO" id="GO:0005886">
    <property type="term" value="C:plasma membrane"/>
    <property type="evidence" value="ECO:0007669"/>
    <property type="project" value="UniProtKB-SubCell"/>
</dbReference>
<dbReference type="OrthoDB" id="7375466at2"/>
<feature type="transmembrane region" description="Helical" evidence="8">
    <location>
        <begin position="406"/>
        <end position="425"/>
    </location>
</feature>
<evidence type="ECO:0000256" key="5">
    <source>
        <dbReference type="ARBA" id="ARBA00022989"/>
    </source>
</evidence>
<feature type="transmembrane region" description="Helical" evidence="8">
    <location>
        <begin position="202"/>
        <end position="220"/>
    </location>
</feature>
<dbReference type="InterPro" id="IPR036259">
    <property type="entry name" value="MFS_trans_sf"/>
</dbReference>
<keyword evidence="11" id="KW-1185">Reference proteome</keyword>
<feature type="transmembrane region" description="Helical" evidence="8">
    <location>
        <begin position="15"/>
        <end position="38"/>
    </location>
</feature>
<evidence type="ECO:0000256" key="2">
    <source>
        <dbReference type="ARBA" id="ARBA00022448"/>
    </source>
</evidence>
<dbReference type="PANTHER" id="PTHR42718:SF42">
    <property type="entry name" value="EXPORT PROTEIN"/>
    <property type="match status" value="1"/>
</dbReference>
<keyword evidence="6 8" id="KW-0472">Membrane</keyword>
<feature type="transmembrane region" description="Helical" evidence="8">
    <location>
        <begin position="333"/>
        <end position="351"/>
    </location>
</feature>
<dbReference type="RefSeq" id="WP_007029448.1">
    <property type="nucleotide sequence ID" value="NZ_AOHO01000037.1"/>
</dbReference>
<evidence type="ECO:0000313" key="10">
    <source>
        <dbReference type="EMBL" id="EME62764.1"/>
    </source>
</evidence>
<dbReference type="Pfam" id="PF07690">
    <property type="entry name" value="MFS_1"/>
    <property type="match status" value="2"/>
</dbReference>
<feature type="transmembrane region" description="Helical" evidence="8">
    <location>
        <begin position="437"/>
        <end position="455"/>
    </location>
</feature>
<dbReference type="InterPro" id="IPR004638">
    <property type="entry name" value="EmrB-like"/>
</dbReference>
<feature type="transmembrane region" description="Helical" evidence="8">
    <location>
        <begin position="226"/>
        <end position="247"/>
    </location>
</feature>
<dbReference type="Gene3D" id="1.20.1250.20">
    <property type="entry name" value="MFS general substrate transporter like domains"/>
    <property type="match status" value="1"/>
</dbReference>
<accession>M2ZQZ2</accession>
<comment type="subcellular location">
    <subcellularLocation>
        <location evidence="1">Cell membrane</location>
        <topology evidence="1">Multi-pass membrane protein</topology>
    </subcellularLocation>
</comment>
<feature type="transmembrane region" description="Helical" evidence="8">
    <location>
        <begin position="308"/>
        <end position="326"/>
    </location>
</feature>
<dbReference type="InterPro" id="IPR011701">
    <property type="entry name" value="MFS"/>
</dbReference>
<evidence type="ECO:0000256" key="1">
    <source>
        <dbReference type="ARBA" id="ARBA00004651"/>
    </source>
</evidence>
<feature type="region of interest" description="Disordered" evidence="7">
    <location>
        <begin position="465"/>
        <end position="485"/>
    </location>
</feature>
<feature type="domain" description="Major facilitator superfamily (MFS) profile" evidence="9">
    <location>
        <begin position="16"/>
        <end position="461"/>
    </location>
</feature>
<feature type="transmembrane region" description="Helical" evidence="8">
    <location>
        <begin position="363"/>
        <end position="385"/>
    </location>
</feature>
<keyword evidence="5 8" id="KW-1133">Transmembrane helix</keyword>
<dbReference type="EMBL" id="AOHO01000037">
    <property type="protein sequence ID" value="EME62764.1"/>
    <property type="molecule type" value="Genomic_DNA"/>
</dbReference>
<evidence type="ECO:0000256" key="4">
    <source>
        <dbReference type="ARBA" id="ARBA00022692"/>
    </source>
</evidence>
<reference evidence="10 11" key="1">
    <citation type="journal article" date="2013" name="Genome Announc.">
        <title>Draft Genome Sequence of Amycolatopsis decaplanina Strain DSM 44594T.</title>
        <authorList>
            <person name="Kaur N."/>
            <person name="Kumar S."/>
            <person name="Bala M."/>
            <person name="Raghava G.P."/>
            <person name="Mayilraj S."/>
        </authorList>
    </citation>
    <scope>NUCLEOTIDE SEQUENCE [LARGE SCALE GENOMIC DNA]</scope>
    <source>
        <strain evidence="10 11">DSM 44594</strain>
    </source>
</reference>
<feature type="transmembrane region" description="Helical" evidence="8">
    <location>
        <begin position="141"/>
        <end position="158"/>
    </location>
</feature>
<keyword evidence="4 8" id="KW-0812">Transmembrane</keyword>
<name>M2ZQZ2_9PSEU</name>
<evidence type="ECO:0000313" key="11">
    <source>
        <dbReference type="Proteomes" id="UP000054226"/>
    </source>
</evidence>
<dbReference type="PRINTS" id="PR01036">
    <property type="entry name" value="TCRTETB"/>
</dbReference>
<feature type="transmembrane region" description="Helical" evidence="8">
    <location>
        <begin position="170"/>
        <end position="190"/>
    </location>
</feature>
<dbReference type="SUPFAM" id="SSF103473">
    <property type="entry name" value="MFS general substrate transporter"/>
    <property type="match status" value="1"/>
</dbReference>
<evidence type="ECO:0000256" key="7">
    <source>
        <dbReference type="SAM" id="MobiDB-lite"/>
    </source>
</evidence>
<dbReference type="Gene3D" id="1.20.1720.10">
    <property type="entry name" value="Multidrug resistance protein D"/>
    <property type="match status" value="1"/>
</dbReference>
<dbReference type="PROSITE" id="PS50850">
    <property type="entry name" value="MFS"/>
    <property type="match status" value="1"/>
</dbReference>
<protein>
    <submittedName>
        <fullName evidence="10">Major facilitator transporter</fullName>
    </submittedName>
</protein>